<feature type="region of interest" description="Disordered" evidence="1">
    <location>
        <begin position="266"/>
        <end position="285"/>
    </location>
</feature>
<feature type="compositionally biased region" description="Basic residues" evidence="1">
    <location>
        <begin position="230"/>
        <end position="249"/>
    </location>
</feature>
<name>A0ABW5EBN9_9GAMM</name>
<protein>
    <recommendedName>
        <fullName evidence="5">Tetratricopeptide repeat protein</fullName>
    </recommendedName>
</protein>
<evidence type="ECO:0000313" key="4">
    <source>
        <dbReference type="Proteomes" id="UP001597425"/>
    </source>
</evidence>
<proteinExistence type="predicted"/>
<keyword evidence="4" id="KW-1185">Reference proteome</keyword>
<feature type="signal peptide" evidence="2">
    <location>
        <begin position="1"/>
        <end position="29"/>
    </location>
</feature>
<sequence length="361" mass="41544">MPNRCLALLWFLLLPLLPACSLLPTQQQAPEVFPADTLQQARQQSAELGRLRKLDTATPAQQQQIKQLDSSLQQFEQNAIRTASRLEKQGDWYDAAQVFQAATGVLPDSRTLNKAQQQFLQRRQLREERVRMELAIHRGEQLLHNAEAYQRLRQLKGPDVLSWLEQKNFQRKCSNSVKALQHHAQQALQRENYALAQRALKVTRKLYNHDPQQDEEQRKAIDHDLALANHRLRHSKRQTVRRAPKKKDSKRYIAELQQALKAGDLQSARQHLSRLRQESPQDPHLQPLQSRFQAQLSTRVKIAIKRGNELYSKGKIQQAVGVWREVQALDPDNVELETNIARAEKVLENLKALSASPGSEL</sequence>
<organism evidence="3 4">
    <name type="scientific">Microbulbifer halophilus</name>
    <dbReference type="NCBI Taxonomy" id="453963"/>
    <lineage>
        <taxon>Bacteria</taxon>
        <taxon>Pseudomonadati</taxon>
        <taxon>Pseudomonadota</taxon>
        <taxon>Gammaproteobacteria</taxon>
        <taxon>Cellvibrionales</taxon>
        <taxon>Microbulbiferaceae</taxon>
        <taxon>Microbulbifer</taxon>
    </lineage>
</organism>
<evidence type="ECO:0000256" key="2">
    <source>
        <dbReference type="SAM" id="SignalP"/>
    </source>
</evidence>
<evidence type="ECO:0000256" key="1">
    <source>
        <dbReference type="SAM" id="MobiDB-lite"/>
    </source>
</evidence>
<keyword evidence="2" id="KW-0732">Signal</keyword>
<reference evidence="4" key="1">
    <citation type="journal article" date="2019" name="Int. J. Syst. Evol. Microbiol.">
        <title>The Global Catalogue of Microorganisms (GCM) 10K type strain sequencing project: providing services to taxonomists for standard genome sequencing and annotation.</title>
        <authorList>
            <consortium name="The Broad Institute Genomics Platform"/>
            <consortium name="The Broad Institute Genome Sequencing Center for Infectious Disease"/>
            <person name="Wu L."/>
            <person name="Ma J."/>
        </authorList>
    </citation>
    <scope>NUCLEOTIDE SEQUENCE [LARGE SCALE GENOMIC DNA]</scope>
    <source>
        <strain evidence="4">KCTC 12848</strain>
    </source>
</reference>
<comment type="caution">
    <text evidence="3">The sequence shown here is derived from an EMBL/GenBank/DDBJ whole genome shotgun (WGS) entry which is preliminary data.</text>
</comment>
<gene>
    <name evidence="3" type="ORF">ACFSKX_08675</name>
</gene>
<dbReference type="SUPFAM" id="SSF48452">
    <property type="entry name" value="TPR-like"/>
    <property type="match status" value="1"/>
</dbReference>
<dbReference type="InterPro" id="IPR011990">
    <property type="entry name" value="TPR-like_helical_dom_sf"/>
</dbReference>
<dbReference type="Gene3D" id="1.25.40.10">
    <property type="entry name" value="Tetratricopeptide repeat domain"/>
    <property type="match status" value="1"/>
</dbReference>
<evidence type="ECO:0000313" key="3">
    <source>
        <dbReference type="EMBL" id="MFD2310489.1"/>
    </source>
</evidence>
<feature type="region of interest" description="Disordered" evidence="1">
    <location>
        <begin position="229"/>
        <end position="250"/>
    </location>
</feature>
<dbReference type="Proteomes" id="UP001597425">
    <property type="component" value="Unassembled WGS sequence"/>
</dbReference>
<dbReference type="RefSeq" id="WP_265722083.1">
    <property type="nucleotide sequence ID" value="NZ_JAPIVK010000018.1"/>
</dbReference>
<feature type="chain" id="PRO_5046637042" description="Tetratricopeptide repeat protein" evidence="2">
    <location>
        <begin position="30"/>
        <end position="361"/>
    </location>
</feature>
<dbReference type="EMBL" id="JBHUJD010000009">
    <property type="protein sequence ID" value="MFD2310489.1"/>
    <property type="molecule type" value="Genomic_DNA"/>
</dbReference>
<accession>A0ABW5EBN9</accession>
<evidence type="ECO:0008006" key="5">
    <source>
        <dbReference type="Google" id="ProtNLM"/>
    </source>
</evidence>